<organism evidence="2">
    <name type="scientific">Mesocestoides corti</name>
    <name type="common">Flatworm</name>
    <dbReference type="NCBI Taxonomy" id="53468"/>
    <lineage>
        <taxon>Eukaryota</taxon>
        <taxon>Metazoa</taxon>
        <taxon>Spiralia</taxon>
        <taxon>Lophotrochozoa</taxon>
        <taxon>Platyhelminthes</taxon>
        <taxon>Cestoda</taxon>
        <taxon>Eucestoda</taxon>
        <taxon>Cyclophyllidea</taxon>
        <taxon>Mesocestoididae</taxon>
        <taxon>Mesocestoides</taxon>
    </lineage>
</organism>
<accession>A0A5K3FJJ3</accession>
<dbReference type="WBParaSite" id="MCU_009012-RA">
    <property type="protein sequence ID" value="MCU_009012-RA"/>
    <property type="gene ID" value="MCU_009012"/>
</dbReference>
<feature type="region of interest" description="Disordered" evidence="1">
    <location>
        <begin position="113"/>
        <end position="219"/>
    </location>
</feature>
<evidence type="ECO:0000256" key="1">
    <source>
        <dbReference type="SAM" id="MobiDB-lite"/>
    </source>
</evidence>
<protein>
    <submittedName>
        <fullName evidence="2">Uncharacterized protein</fullName>
    </submittedName>
</protein>
<feature type="compositionally biased region" description="Polar residues" evidence="1">
    <location>
        <begin position="55"/>
        <end position="64"/>
    </location>
</feature>
<feature type="compositionally biased region" description="Basic residues" evidence="1">
    <location>
        <begin position="176"/>
        <end position="200"/>
    </location>
</feature>
<sequence>MADKRLVLGYVKQSAIHNRILEEERCWREYKQRKREVGSRGRRSKPRTDDGISDASGSLPYSRSDSAEREWRRSRKRRLEEAATITASAAGPTTALDFWRQVVRASDDRWGHDGFAELENPGPPVPMSIEKRESLQPVGPPQVPLASSLSHAPKSSVRVPSPNSSPSSSTSSSSTRLKKRHKRKKKKKKKKKSGKKRRKSGSPSSGSCTTDIEWVENCP</sequence>
<reference evidence="2" key="1">
    <citation type="submission" date="2019-11" db="UniProtKB">
        <authorList>
            <consortium name="WormBaseParasite"/>
        </authorList>
    </citation>
    <scope>IDENTIFICATION</scope>
</reference>
<name>A0A5K3FJJ3_MESCO</name>
<proteinExistence type="predicted"/>
<dbReference type="AlphaFoldDB" id="A0A5K3FJJ3"/>
<feature type="region of interest" description="Disordered" evidence="1">
    <location>
        <begin position="32"/>
        <end position="91"/>
    </location>
</feature>
<feature type="compositionally biased region" description="Low complexity" evidence="1">
    <location>
        <begin position="153"/>
        <end position="175"/>
    </location>
</feature>
<evidence type="ECO:0000313" key="2">
    <source>
        <dbReference type="WBParaSite" id="MCU_009012-RA"/>
    </source>
</evidence>